<gene>
    <name evidence="2" type="ORF">B0A71_12865</name>
    <name evidence="1" type="ORF">BHE19_12010</name>
</gene>
<proteinExistence type="predicted"/>
<evidence type="ECO:0000313" key="3">
    <source>
        <dbReference type="Proteomes" id="UP000180252"/>
    </source>
</evidence>
<reference evidence="3" key="2">
    <citation type="submission" date="2016-09" db="EMBL/GenBank/DDBJ databases">
        <authorList>
            <person name="Chen S."/>
            <person name="Walker E."/>
        </authorList>
    </citation>
    <scope>NUCLEOTIDE SEQUENCE [LARGE SCALE GENOMIC DNA]</scope>
    <source>
        <strain evidence="3">MSU</strain>
    </source>
</reference>
<dbReference type="InterPro" id="IPR021944">
    <property type="entry name" value="DUF3560"/>
</dbReference>
<dbReference type="RefSeq" id="WP_070907691.1">
    <property type="nucleotide sequence ID" value="NZ_MIKE01000024.1"/>
</dbReference>
<dbReference type="Pfam" id="PF12083">
    <property type="entry name" value="DUF3560"/>
    <property type="match status" value="1"/>
</dbReference>
<dbReference type="Proteomes" id="UP000198319">
    <property type="component" value="Unassembled WGS sequence"/>
</dbReference>
<organism evidence="1 3">
    <name type="scientific">Flavobacterium tructae</name>
    <dbReference type="NCBI Taxonomy" id="1114873"/>
    <lineage>
        <taxon>Bacteria</taxon>
        <taxon>Pseudomonadati</taxon>
        <taxon>Bacteroidota</taxon>
        <taxon>Flavobacteriia</taxon>
        <taxon>Flavobacteriales</taxon>
        <taxon>Flavobacteriaceae</taxon>
        <taxon>Flavobacterium</taxon>
    </lineage>
</organism>
<sequence>MNTYSKYAPNVFVAKCPEMHEKGETITLTTKYGKEHDCIVFNLVAKDKDGNFFYSIVRADGFNYQEYCKQKADRYQKWSASAEKKSTEYWEASHEGKDFLVLAEPIKIGHHSEKRHRALIERNHNRMSKSVEQTKIAEQHESKADYWEQKAHLINLSMPESIEYYEYKVEETKERHVGFKSGKYERTHSFSLTYAKKAVNEAEKNLATAKKLWE</sequence>
<dbReference type="EMBL" id="MIKE01000024">
    <property type="protein sequence ID" value="OHT44438.1"/>
    <property type="molecule type" value="Genomic_DNA"/>
</dbReference>
<evidence type="ECO:0000313" key="2">
    <source>
        <dbReference type="EMBL" id="OXB19426.1"/>
    </source>
</evidence>
<comment type="caution">
    <text evidence="1">The sequence shown here is derived from an EMBL/GenBank/DDBJ whole genome shotgun (WGS) entry which is preliminary data.</text>
</comment>
<dbReference type="Proteomes" id="UP000180252">
    <property type="component" value="Unassembled WGS sequence"/>
</dbReference>
<protein>
    <recommendedName>
        <fullName evidence="5">DUF3560 domain-containing protein</fullName>
    </recommendedName>
</protein>
<evidence type="ECO:0000313" key="4">
    <source>
        <dbReference type="Proteomes" id="UP000198319"/>
    </source>
</evidence>
<dbReference type="AlphaFoldDB" id="A0A1S1J3W5"/>
<keyword evidence="4" id="KW-1185">Reference proteome</keyword>
<evidence type="ECO:0000313" key="1">
    <source>
        <dbReference type="EMBL" id="OHT44438.1"/>
    </source>
</evidence>
<accession>A0A1S1J3W5</accession>
<dbReference type="EMBL" id="MUHG01000018">
    <property type="protein sequence ID" value="OXB19426.1"/>
    <property type="molecule type" value="Genomic_DNA"/>
</dbReference>
<reference evidence="1" key="1">
    <citation type="submission" date="2016-09" db="EMBL/GenBank/DDBJ databases">
        <authorList>
            <person name="Capua I."/>
            <person name="De Benedictis P."/>
            <person name="Joannis T."/>
            <person name="Lombin L.H."/>
            <person name="Cattoli G."/>
        </authorList>
    </citation>
    <scope>NUCLEOTIDE SEQUENCE [LARGE SCALE GENOMIC DNA]</scope>
    <source>
        <strain evidence="1">MSU</strain>
    </source>
</reference>
<name>A0A1S1J3W5_9FLAO</name>
<dbReference type="STRING" id="1278819.BHE19_12010"/>
<reference evidence="2 4" key="3">
    <citation type="submission" date="2016-11" db="EMBL/GenBank/DDBJ databases">
        <title>Whole genomes of Flavobacteriaceae.</title>
        <authorList>
            <person name="Stine C."/>
            <person name="Li C."/>
            <person name="Tadesse D."/>
        </authorList>
    </citation>
    <scope>NUCLEOTIDE SEQUENCE [LARGE SCALE GENOMIC DNA]</scope>
    <source>
        <strain evidence="2 4">ATCC BAA-2541</strain>
    </source>
</reference>
<evidence type="ECO:0008006" key="5">
    <source>
        <dbReference type="Google" id="ProtNLM"/>
    </source>
</evidence>
<dbReference type="OrthoDB" id="9803716at2"/>